<sequence length="215" mass="24665">MFTKIIIAEDHDTNHFGIEDALSTYNPIIEKVKYCDDALLKIRVSADNGHPYDLLITDLNFEEDHRQRTIVKGEGLILEARELLPNLKVIVYSVEKRIARIQKLYENYHIDAFVEKGRDASLHIRKAIETIIQGHSYCTPKTSQLLRSTDEINELEEKDILLLELLSRGVKQKYIAQQLNCSISSVEKQLNKLKVLFNASNPVHLISIAKDWGVI</sequence>
<dbReference type="SMART" id="SM00421">
    <property type="entry name" value="HTH_LUXR"/>
    <property type="match status" value="1"/>
</dbReference>
<dbReference type="RefSeq" id="WP_089370129.1">
    <property type="nucleotide sequence ID" value="NZ_BMEP01000002.1"/>
</dbReference>
<dbReference type="Proteomes" id="UP000198379">
    <property type="component" value="Unassembled WGS sequence"/>
</dbReference>
<dbReference type="InterPro" id="IPR001789">
    <property type="entry name" value="Sig_transdc_resp-reg_receiver"/>
</dbReference>
<keyword evidence="5" id="KW-1185">Reference proteome</keyword>
<dbReference type="OrthoDB" id="659223at2"/>
<dbReference type="InterPro" id="IPR036388">
    <property type="entry name" value="WH-like_DNA-bd_sf"/>
</dbReference>
<evidence type="ECO:0000313" key="5">
    <source>
        <dbReference type="Proteomes" id="UP000198379"/>
    </source>
</evidence>
<name>A0A238W8S6_9FLAO</name>
<dbReference type="InterPro" id="IPR016032">
    <property type="entry name" value="Sig_transdc_resp-reg_C-effctor"/>
</dbReference>
<proteinExistence type="predicted"/>
<dbReference type="AlphaFoldDB" id="A0A238W8S6"/>
<dbReference type="InterPro" id="IPR051015">
    <property type="entry name" value="EvgA-like"/>
</dbReference>
<accession>A0A238W8S6</accession>
<reference evidence="4 5" key="1">
    <citation type="submission" date="2017-06" db="EMBL/GenBank/DDBJ databases">
        <authorList>
            <person name="Kim H.J."/>
            <person name="Triplett B.A."/>
        </authorList>
    </citation>
    <scope>NUCLEOTIDE SEQUENCE [LARGE SCALE GENOMIC DNA]</scope>
    <source>
        <strain evidence="4 5">DSM 25597</strain>
    </source>
</reference>
<dbReference type="PROSITE" id="PS50110">
    <property type="entry name" value="RESPONSE_REGULATORY"/>
    <property type="match status" value="1"/>
</dbReference>
<evidence type="ECO:0000313" key="4">
    <source>
        <dbReference type="EMBL" id="SNR42976.1"/>
    </source>
</evidence>
<organism evidence="4 5">
    <name type="scientific">Dokdonia pacifica</name>
    <dbReference type="NCBI Taxonomy" id="1627892"/>
    <lineage>
        <taxon>Bacteria</taxon>
        <taxon>Pseudomonadati</taxon>
        <taxon>Bacteroidota</taxon>
        <taxon>Flavobacteriia</taxon>
        <taxon>Flavobacteriales</taxon>
        <taxon>Flavobacteriaceae</taxon>
        <taxon>Dokdonia</taxon>
    </lineage>
</organism>
<dbReference type="SUPFAM" id="SSF46894">
    <property type="entry name" value="C-terminal effector domain of the bipartite response regulators"/>
    <property type="match status" value="1"/>
</dbReference>
<dbReference type="GO" id="GO:0003677">
    <property type="term" value="F:DNA binding"/>
    <property type="evidence" value="ECO:0007669"/>
    <property type="project" value="UniProtKB-KW"/>
</dbReference>
<feature type="domain" description="Response regulatory" evidence="3">
    <location>
        <begin position="4"/>
        <end position="131"/>
    </location>
</feature>
<evidence type="ECO:0000256" key="1">
    <source>
        <dbReference type="ARBA" id="ARBA00023125"/>
    </source>
</evidence>
<dbReference type="PANTHER" id="PTHR45566:SF1">
    <property type="entry name" value="HTH-TYPE TRANSCRIPTIONAL REGULATOR YHJB-RELATED"/>
    <property type="match status" value="1"/>
</dbReference>
<evidence type="ECO:0000256" key="2">
    <source>
        <dbReference type="PROSITE-ProRule" id="PRU00169"/>
    </source>
</evidence>
<keyword evidence="1 4" id="KW-0238">DNA-binding</keyword>
<protein>
    <submittedName>
        <fullName evidence="4">DNA-binding response regulator, NarL/FixJ family, contains REC and HTH domains</fullName>
    </submittedName>
</protein>
<dbReference type="SUPFAM" id="SSF52172">
    <property type="entry name" value="CheY-like"/>
    <property type="match status" value="1"/>
</dbReference>
<evidence type="ECO:0000259" key="3">
    <source>
        <dbReference type="PROSITE" id="PS50110"/>
    </source>
</evidence>
<dbReference type="EMBL" id="FZNY01000001">
    <property type="protein sequence ID" value="SNR42976.1"/>
    <property type="molecule type" value="Genomic_DNA"/>
</dbReference>
<dbReference type="GO" id="GO:0000160">
    <property type="term" value="P:phosphorelay signal transduction system"/>
    <property type="evidence" value="ECO:0007669"/>
    <property type="project" value="InterPro"/>
</dbReference>
<dbReference type="InterPro" id="IPR011006">
    <property type="entry name" value="CheY-like_superfamily"/>
</dbReference>
<dbReference type="InterPro" id="IPR000792">
    <property type="entry name" value="Tscrpt_reg_LuxR_C"/>
</dbReference>
<dbReference type="Gene3D" id="1.10.10.10">
    <property type="entry name" value="Winged helix-like DNA-binding domain superfamily/Winged helix DNA-binding domain"/>
    <property type="match status" value="1"/>
</dbReference>
<dbReference type="PANTHER" id="PTHR45566">
    <property type="entry name" value="HTH-TYPE TRANSCRIPTIONAL REGULATOR YHJB-RELATED"/>
    <property type="match status" value="1"/>
</dbReference>
<gene>
    <name evidence="4" type="ORF">SAMN06265376_101815</name>
</gene>
<keyword evidence="2" id="KW-0597">Phosphoprotein</keyword>
<dbReference type="Gene3D" id="3.40.50.2300">
    <property type="match status" value="1"/>
</dbReference>
<dbReference type="GO" id="GO:0006355">
    <property type="term" value="P:regulation of DNA-templated transcription"/>
    <property type="evidence" value="ECO:0007669"/>
    <property type="project" value="InterPro"/>
</dbReference>
<feature type="modified residue" description="4-aspartylphosphate" evidence="2">
    <location>
        <position position="58"/>
    </location>
</feature>